<dbReference type="RefSeq" id="WP_152609565.1">
    <property type="nucleotide sequence ID" value="NZ_JBGBYS010000022.1"/>
</dbReference>
<keyword evidence="2" id="KW-1185">Reference proteome</keyword>
<sequence>MTFYFHPDYLADQLRWLPAAHPLVHHIHHARHGDPELRTLQLASAAVRKLAPLLVRLAHPTDIVGVLAKLSMAFDVFDAVGRLSGVHAGNVDPPTS</sequence>
<accession>A0ABV4END2</accession>
<comment type="caution">
    <text evidence="1">The sequence shown here is derived from an EMBL/GenBank/DDBJ whole genome shotgun (WGS) entry which is preliminary data.</text>
</comment>
<dbReference type="Proteomes" id="UP001565435">
    <property type="component" value="Unassembled WGS sequence"/>
</dbReference>
<protein>
    <submittedName>
        <fullName evidence="1">Uncharacterized protein</fullName>
    </submittedName>
</protein>
<proteinExistence type="predicted"/>
<evidence type="ECO:0000313" key="2">
    <source>
        <dbReference type="Proteomes" id="UP001565435"/>
    </source>
</evidence>
<organism evidence="1 2">
    <name type="scientific">Brevibacterium epidermidis</name>
    <dbReference type="NCBI Taxonomy" id="1698"/>
    <lineage>
        <taxon>Bacteria</taxon>
        <taxon>Bacillati</taxon>
        <taxon>Actinomycetota</taxon>
        <taxon>Actinomycetes</taxon>
        <taxon>Micrococcales</taxon>
        <taxon>Brevibacteriaceae</taxon>
        <taxon>Brevibacterium</taxon>
    </lineage>
</organism>
<evidence type="ECO:0000313" key="1">
    <source>
        <dbReference type="EMBL" id="MEY9260060.1"/>
    </source>
</evidence>
<dbReference type="EMBL" id="JBGBYS010000022">
    <property type="protein sequence ID" value="MEY9260060.1"/>
    <property type="molecule type" value="Genomic_DNA"/>
</dbReference>
<reference evidence="1 2" key="1">
    <citation type="submission" date="2024-07" db="EMBL/GenBank/DDBJ databases">
        <title>Mealworm larvae gut microbial communities from Newark, Delaware, USA.</title>
        <authorList>
            <person name="Blenner M."/>
        </authorList>
    </citation>
    <scope>NUCLEOTIDE SEQUENCE [LARGE SCALE GENOMIC DNA]</scope>
    <source>
        <strain evidence="1 2">UD i117</strain>
    </source>
</reference>
<gene>
    <name evidence="1" type="ORF">ABH903_003098</name>
</gene>
<name>A0ABV4END2_BREEP</name>